<gene>
    <name evidence="2" type="ORF">F5Z01DRAFT_683401</name>
</gene>
<organism evidence="2 3">
    <name type="scientific">Emericellopsis atlantica</name>
    <dbReference type="NCBI Taxonomy" id="2614577"/>
    <lineage>
        <taxon>Eukaryota</taxon>
        <taxon>Fungi</taxon>
        <taxon>Dikarya</taxon>
        <taxon>Ascomycota</taxon>
        <taxon>Pezizomycotina</taxon>
        <taxon>Sordariomycetes</taxon>
        <taxon>Hypocreomycetidae</taxon>
        <taxon>Hypocreales</taxon>
        <taxon>Bionectriaceae</taxon>
        <taxon>Emericellopsis</taxon>
    </lineage>
</organism>
<dbReference type="GeneID" id="70296748"/>
<evidence type="ECO:0000259" key="1">
    <source>
        <dbReference type="Pfam" id="PF01636"/>
    </source>
</evidence>
<dbReference type="AlphaFoldDB" id="A0A9P7ZFU2"/>
<dbReference type="PANTHER" id="PTHR21310:SF54">
    <property type="entry name" value="AMINOGLYCOSIDE PHOSPHOTRANSFERASE DOMAIN-CONTAINING PROTEIN"/>
    <property type="match status" value="1"/>
</dbReference>
<accession>A0A9P7ZFU2</accession>
<keyword evidence="3" id="KW-1185">Reference proteome</keyword>
<evidence type="ECO:0000313" key="3">
    <source>
        <dbReference type="Proteomes" id="UP000887229"/>
    </source>
</evidence>
<proteinExistence type="predicted"/>
<dbReference type="Gene3D" id="3.90.1200.10">
    <property type="match status" value="1"/>
</dbReference>
<dbReference type="Proteomes" id="UP000887229">
    <property type="component" value="Unassembled WGS sequence"/>
</dbReference>
<dbReference type="PANTHER" id="PTHR21310">
    <property type="entry name" value="AMINOGLYCOSIDE PHOSPHOTRANSFERASE-RELATED-RELATED"/>
    <property type="match status" value="1"/>
</dbReference>
<dbReference type="SUPFAM" id="SSF56112">
    <property type="entry name" value="Protein kinase-like (PK-like)"/>
    <property type="match status" value="1"/>
</dbReference>
<reference evidence="2" key="1">
    <citation type="journal article" date="2021" name="IMA Fungus">
        <title>Genomic characterization of three marine fungi, including Emericellopsis atlantica sp. nov. with signatures of a generalist lifestyle and marine biomass degradation.</title>
        <authorList>
            <person name="Hagestad O.C."/>
            <person name="Hou L."/>
            <person name="Andersen J.H."/>
            <person name="Hansen E.H."/>
            <person name="Altermark B."/>
            <person name="Li C."/>
            <person name="Kuhnert E."/>
            <person name="Cox R.J."/>
            <person name="Crous P.W."/>
            <person name="Spatafora J.W."/>
            <person name="Lail K."/>
            <person name="Amirebrahimi M."/>
            <person name="Lipzen A."/>
            <person name="Pangilinan J."/>
            <person name="Andreopoulos W."/>
            <person name="Hayes R.D."/>
            <person name="Ng V."/>
            <person name="Grigoriev I.V."/>
            <person name="Jackson S.A."/>
            <person name="Sutton T.D.S."/>
            <person name="Dobson A.D.W."/>
            <person name="Rama T."/>
        </authorList>
    </citation>
    <scope>NUCLEOTIDE SEQUENCE</scope>
    <source>
        <strain evidence="2">TS7</strain>
    </source>
</reference>
<dbReference type="OrthoDB" id="5404599at2759"/>
<feature type="domain" description="Aminoglycoside phosphotransferase" evidence="1">
    <location>
        <begin position="171"/>
        <end position="237"/>
    </location>
</feature>
<protein>
    <submittedName>
        <fullName evidence="2">Phosphotransferase enzyme family protein</fullName>
    </submittedName>
</protein>
<sequence length="292" mass="33116">MAPNGTCEPCIDMSNMVDISKDQMDFIDTSFFQSNESPGPQLPTPASIIQRYGDGGARVVKIEEQNMAVKINDVCYLRLEEEVPVPEIRRDLSSVIRALRKIPPNPSNLIGTTLSLFTRAMLTFDDRRFFRLNHEGGPFSSIKSFNNWLFAITTHQTPGPDGVRNLEHPDLYRDLLPDTGRIYFTHGDLTLGNIIVSGAPGVQRVKGIIDWEQAGWYPEYWEYCKMLYGVELGHEWRTDDWPDNIVKPFEDAFFAFADSKTKRTKSARRTACSTSLVSQCVTFPTHAPDDRD</sequence>
<evidence type="ECO:0000313" key="2">
    <source>
        <dbReference type="EMBL" id="KAG9251344.1"/>
    </source>
</evidence>
<dbReference type="EMBL" id="MU251269">
    <property type="protein sequence ID" value="KAG9251344.1"/>
    <property type="molecule type" value="Genomic_DNA"/>
</dbReference>
<comment type="caution">
    <text evidence="2">The sequence shown here is derived from an EMBL/GenBank/DDBJ whole genome shotgun (WGS) entry which is preliminary data.</text>
</comment>
<dbReference type="InterPro" id="IPR011009">
    <property type="entry name" value="Kinase-like_dom_sf"/>
</dbReference>
<dbReference type="InterPro" id="IPR002575">
    <property type="entry name" value="Aminoglycoside_PTrfase"/>
</dbReference>
<dbReference type="InterPro" id="IPR051678">
    <property type="entry name" value="AGP_Transferase"/>
</dbReference>
<dbReference type="RefSeq" id="XP_046115268.1">
    <property type="nucleotide sequence ID" value="XM_046265845.1"/>
</dbReference>
<dbReference type="Pfam" id="PF01636">
    <property type="entry name" value="APH"/>
    <property type="match status" value="1"/>
</dbReference>
<name>A0A9P7ZFU2_9HYPO</name>